<sequence>MGNLPPHCLAQTKLYSKVGIDFARLLLVKLPCCEKLRPYSDFKTLTAGHFLTMEPLIAIPAPKEPDQSTMISIGTSIVQQIQHHFWSRYLHTLQEQKKWTRVIPNLQIGDLVIIEEPTPPLAWKTARVIEVHPGMDGVVRVVKIQIATGKVLTRPAVKLCPMPLHD</sequence>
<reference evidence="2 3" key="1">
    <citation type="submission" date="2023-01" db="EMBL/GenBank/DDBJ databases">
        <authorList>
            <person name="Whitehead M."/>
        </authorList>
    </citation>
    <scope>NUCLEOTIDE SEQUENCE [LARGE SCALE GENOMIC DNA]</scope>
</reference>
<organism evidence="2 3">
    <name type="scientific">Macrosiphum euphorbiae</name>
    <name type="common">potato aphid</name>
    <dbReference type="NCBI Taxonomy" id="13131"/>
    <lineage>
        <taxon>Eukaryota</taxon>
        <taxon>Metazoa</taxon>
        <taxon>Ecdysozoa</taxon>
        <taxon>Arthropoda</taxon>
        <taxon>Hexapoda</taxon>
        <taxon>Insecta</taxon>
        <taxon>Pterygota</taxon>
        <taxon>Neoptera</taxon>
        <taxon>Paraneoptera</taxon>
        <taxon>Hemiptera</taxon>
        <taxon>Sternorrhyncha</taxon>
        <taxon>Aphidomorpha</taxon>
        <taxon>Aphidoidea</taxon>
        <taxon>Aphididae</taxon>
        <taxon>Macrosiphini</taxon>
        <taxon>Macrosiphum</taxon>
    </lineage>
</organism>
<evidence type="ECO:0000313" key="2">
    <source>
        <dbReference type="EMBL" id="CAI6359444.1"/>
    </source>
</evidence>
<dbReference type="AlphaFoldDB" id="A0AAV0WTT8"/>
<dbReference type="InterPro" id="IPR040676">
    <property type="entry name" value="DUF5641"/>
</dbReference>
<dbReference type="PANTHER" id="PTHR47331:SF1">
    <property type="entry name" value="GAG-LIKE PROTEIN"/>
    <property type="match status" value="1"/>
</dbReference>
<dbReference type="EMBL" id="CARXXK010000002">
    <property type="protein sequence ID" value="CAI6359444.1"/>
    <property type="molecule type" value="Genomic_DNA"/>
</dbReference>
<dbReference type="Pfam" id="PF18701">
    <property type="entry name" value="DUF5641"/>
    <property type="match status" value="1"/>
</dbReference>
<feature type="domain" description="DUF5641" evidence="1">
    <location>
        <begin position="77"/>
        <end position="162"/>
    </location>
</feature>
<evidence type="ECO:0000259" key="1">
    <source>
        <dbReference type="Pfam" id="PF18701"/>
    </source>
</evidence>
<keyword evidence="3" id="KW-1185">Reference proteome</keyword>
<gene>
    <name evidence="2" type="ORF">MEUPH1_LOCUS14852</name>
</gene>
<evidence type="ECO:0000313" key="3">
    <source>
        <dbReference type="Proteomes" id="UP001160148"/>
    </source>
</evidence>
<accession>A0AAV0WTT8</accession>
<dbReference type="Proteomes" id="UP001160148">
    <property type="component" value="Unassembled WGS sequence"/>
</dbReference>
<comment type="caution">
    <text evidence="2">The sequence shown here is derived from an EMBL/GenBank/DDBJ whole genome shotgun (WGS) entry which is preliminary data.</text>
</comment>
<name>A0AAV0WTT8_9HEMI</name>
<dbReference type="PANTHER" id="PTHR47331">
    <property type="entry name" value="PHD-TYPE DOMAIN-CONTAINING PROTEIN"/>
    <property type="match status" value="1"/>
</dbReference>
<proteinExistence type="predicted"/>
<protein>
    <recommendedName>
        <fullName evidence="1">DUF5641 domain-containing protein</fullName>
    </recommendedName>
</protein>